<accession>A0A9Q9AQX2</accession>
<keyword evidence="4" id="KW-1185">Reference proteome</keyword>
<dbReference type="AlphaFoldDB" id="A0A9Q9AQX2"/>
<evidence type="ECO:0000256" key="1">
    <source>
        <dbReference type="SAM" id="MobiDB-lite"/>
    </source>
</evidence>
<dbReference type="Proteomes" id="UP001056384">
    <property type="component" value="Chromosome 3"/>
</dbReference>
<feature type="region of interest" description="Disordered" evidence="1">
    <location>
        <begin position="113"/>
        <end position="142"/>
    </location>
</feature>
<reference evidence="3" key="1">
    <citation type="submission" date="2022-06" db="EMBL/GenBank/DDBJ databases">
        <title>Complete genome sequences of two strains of the flax pathogen Septoria linicola.</title>
        <authorList>
            <person name="Lapalu N."/>
            <person name="Simon A."/>
            <person name="Demenou B."/>
            <person name="Paumier D."/>
            <person name="Guillot M.-P."/>
            <person name="Gout L."/>
            <person name="Valade R."/>
        </authorList>
    </citation>
    <scope>NUCLEOTIDE SEQUENCE</scope>
    <source>
        <strain evidence="3">SE15195</strain>
    </source>
</reference>
<proteinExistence type="predicted"/>
<protein>
    <submittedName>
        <fullName evidence="3">Uncharacterized protein</fullName>
    </submittedName>
</protein>
<keyword evidence="2" id="KW-0812">Transmembrane</keyword>
<evidence type="ECO:0000313" key="4">
    <source>
        <dbReference type="Proteomes" id="UP001056384"/>
    </source>
</evidence>
<dbReference type="EMBL" id="CP099420">
    <property type="protein sequence ID" value="USW50920.1"/>
    <property type="molecule type" value="Genomic_DNA"/>
</dbReference>
<evidence type="ECO:0000256" key="2">
    <source>
        <dbReference type="SAM" id="Phobius"/>
    </source>
</evidence>
<name>A0A9Q9AQX2_9PEZI</name>
<evidence type="ECO:0000313" key="3">
    <source>
        <dbReference type="EMBL" id="USW50920.1"/>
    </source>
</evidence>
<gene>
    <name evidence="3" type="ORF">Slin15195_G042390</name>
</gene>
<organism evidence="3 4">
    <name type="scientific">Septoria linicola</name>
    <dbReference type="NCBI Taxonomy" id="215465"/>
    <lineage>
        <taxon>Eukaryota</taxon>
        <taxon>Fungi</taxon>
        <taxon>Dikarya</taxon>
        <taxon>Ascomycota</taxon>
        <taxon>Pezizomycotina</taxon>
        <taxon>Dothideomycetes</taxon>
        <taxon>Dothideomycetidae</taxon>
        <taxon>Mycosphaerellales</taxon>
        <taxon>Mycosphaerellaceae</taxon>
        <taxon>Septoria</taxon>
    </lineage>
</organism>
<sequence>MLTLWYGQRCFFNQQAVHGAPSEHGEVVAAVKALSSSSSLCHSVGASAAKGVADLLIFEKNSIIPAPPDSLESLTKSYALHSSIELRYIDRTTSTDPLNPSTQSHSINQTLHNANPPSIRDTMPARQAAEEVPHPPQTPSSKIYTNQVKHYNMIDFETIDLERGAAPPPYAQLDPPTYYQTDSPITSTQGGADALSAPATDHATTTASAAQNRIAIRVSGTSFWSMWRDTTTIAQDARYRIFVICMLALVAVVAFPAAVYVAGHKD</sequence>
<keyword evidence="2" id="KW-0472">Membrane</keyword>
<feature type="transmembrane region" description="Helical" evidence="2">
    <location>
        <begin position="241"/>
        <end position="262"/>
    </location>
</feature>
<keyword evidence="2" id="KW-1133">Transmembrane helix</keyword>